<dbReference type="Proteomes" id="UP000823963">
    <property type="component" value="Unassembled WGS sequence"/>
</dbReference>
<gene>
    <name evidence="4" type="ORF">H9861_03030</name>
</gene>
<sequence>MIAKSAEALINEQKSHFLIPAERVANVFENNHLDHAFLVLTKIGYSKIPVLDKNQHFKGLISLSMITESMLGLNGIDPSNLSKRQVAEVMQIDVPVVNKENDIEDILHLLIDQPFLVVVNSDNVFIGIITRRELMKSINYMVHELEKQYDVILKKSK</sequence>
<dbReference type="SUPFAM" id="SSF54631">
    <property type="entry name" value="CBS-domain pair"/>
    <property type="match status" value="1"/>
</dbReference>
<dbReference type="PROSITE" id="PS51371">
    <property type="entry name" value="CBS"/>
    <property type="match status" value="2"/>
</dbReference>
<evidence type="ECO:0000313" key="5">
    <source>
        <dbReference type="Proteomes" id="UP000823963"/>
    </source>
</evidence>
<dbReference type="Pfam" id="PF00571">
    <property type="entry name" value="CBS"/>
    <property type="match status" value="2"/>
</dbReference>
<dbReference type="InterPro" id="IPR048125">
    <property type="entry name" value="CBS_CbpB"/>
</dbReference>
<dbReference type="Gene3D" id="3.10.580.10">
    <property type="entry name" value="CBS-domain"/>
    <property type="match status" value="1"/>
</dbReference>
<dbReference type="InterPro" id="IPR000644">
    <property type="entry name" value="CBS_dom"/>
</dbReference>
<dbReference type="InterPro" id="IPR051257">
    <property type="entry name" value="Diverse_CBS-Domain"/>
</dbReference>
<dbReference type="PANTHER" id="PTHR43080">
    <property type="entry name" value="CBS DOMAIN-CONTAINING PROTEIN CBSX3, MITOCHONDRIAL"/>
    <property type="match status" value="1"/>
</dbReference>
<dbReference type="AlphaFoldDB" id="A0A9D1UWM7"/>
<feature type="domain" description="CBS" evidence="3">
    <location>
        <begin position="18"/>
        <end position="79"/>
    </location>
</feature>
<dbReference type="PANTHER" id="PTHR43080:SF30">
    <property type="entry name" value="CYCLIC DI-AMP RECEPTOR B"/>
    <property type="match status" value="1"/>
</dbReference>
<evidence type="ECO:0000256" key="2">
    <source>
        <dbReference type="PROSITE-ProRule" id="PRU00703"/>
    </source>
</evidence>
<reference evidence="4" key="2">
    <citation type="submission" date="2021-04" db="EMBL/GenBank/DDBJ databases">
        <authorList>
            <person name="Gilroy R."/>
        </authorList>
    </citation>
    <scope>NUCLEOTIDE SEQUENCE</scope>
    <source>
        <strain evidence="4">6627</strain>
    </source>
</reference>
<dbReference type="CDD" id="cd04643">
    <property type="entry name" value="CBS_pair_bac"/>
    <property type="match status" value="1"/>
</dbReference>
<evidence type="ECO:0000313" key="4">
    <source>
        <dbReference type="EMBL" id="HIX01709.1"/>
    </source>
</evidence>
<dbReference type="NCBIfam" id="NF041630">
    <property type="entry name" value="CBS_CbpB"/>
    <property type="match status" value="1"/>
</dbReference>
<comment type="caution">
    <text evidence="4">The sequence shown here is derived from an EMBL/GenBank/DDBJ whole genome shotgun (WGS) entry which is preliminary data.</text>
</comment>
<reference evidence="4" key="1">
    <citation type="journal article" date="2021" name="PeerJ">
        <title>Extensive microbial diversity within the chicken gut microbiome revealed by metagenomics and culture.</title>
        <authorList>
            <person name="Gilroy R."/>
            <person name="Ravi A."/>
            <person name="Getino M."/>
            <person name="Pursley I."/>
            <person name="Horton D.L."/>
            <person name="Alikhan N.F."/>
            <person name="Baker D."/>
            <person name="Gharbi K."/>
            <person name="Hall N."/>
            <person name="Watson M."/>
            <person name="Adriaenssens E.M."/>
            <person name="Foster-Nyarko E."/>
            <person name="Jarju S."/>
            <person name="Secka A."/>
            <person name="Antonio M."/>
            <person name="Oren A."/>
            <person name="Chaudhuri R.R."/>
            <person name="La Ragione R."/>
            <person name="Hildebrand F."/>
            <person name="Pallen M.J."/>
        </authorList>
    </citation>
    <scope>NUCLEOTIDE SEQUENCE</scope>
    <source>
        <strain evidence="4">6627</strain>
    </source>
</reference>
<name>A0A9D1UWM7_9LACO</name>
<feature type="domain" description="CBS" evidence="3">
    <location>
        <begin position="90"/>
        <end position="145"/>
    </location>
</feature>
<proteinExistence type="predicted"/>
<evidence type="ECO:0000259" key="3">
    <source>
        <dbReference type="PROSITE" id="PS51371"/>
    </source>
</evidence>
<dbReference type="EMBL" id="DXFP01000023">
    <property type="protein sequence ID" value="HIX01709.1"/>
    <property type="molecule type" value="Genomic_DNA"/>
</dbReference>
<evidence type="ECO:0000256" key="1">
    <source>
        <dbReference type="ARBA" id="ARBA00023122"/>
    </source>
</evidence>
<accession>A0A9D1UWM7</accession>
<organism evidence="4 5">
    <name type="scientific">Candidatus Ligilactobacillus excrementigallinarum</name>
    <dbReference type="NCBI Taxonomy" id="2838641"/>
    <lineage>
        <taxon>Bacteria</taxon>
        <taxon>Bacillati</taxon>
        <taxon>Bacillota</taxon>
        <taxon>Bacilli</taxon>
        <taxon>Lactobacillales</taxon>
        <taxon>Lactobacillaceae</taxon>
        <taxon>Ligilactobacillus</taxon>
    </lineage>
</organism>
<keyword evidence="1 2" id="KW-0129">CBS domain</keyword>
<protein>
    <submittedName>
        <fullName evidence="4">CBS domain-containing protein</fullName>
    </submittedName>
</protein>
<dbReference type="InterPro" id="IPR046342">
    <property type="entry name" value="CBS_dom_sf"/>
</dbReference>